<dbReference type="STRING" id="642780.SAMN04488570_3633"/>
<reference evidence="3" key="1">
    <citation type="submission" date="2016-10" db="EMBL/GenBank/DDBJ databases">
        <authorList>
            <person name="Varghese N."/>
            <person name="Submissions S."/>
        </authorList>
    </citation>
    <scope>NUCLEOTIDE SEQUENCE [LARGE SCALE GENOMIC DNA]</scope>
    <source>
        <strain evidence="3">DSM 22127</strain>
    </source>
</reference>
<dbReference type="EMBL" id="LT629757">
    <property type="protein sequence ID" value="SDT13814.1"/>
    <property type="molecule type" value="Genomic_DNA"/>
</dbReference>
<feature type="domain" description="SCP" evidence="1">
    <location>
        <begin position="63"/>
        <end position="174"/>
    </location>
</feature>
<evidence type="ECO:0000313" key="2">
    <source>
        <dbReference type="EMBL" id="SDT13814.1"/>
    </source>
</evidence>
<protein>
    <submittedName>
        <fullName evidence="2">Cysteine-rich secretory protein family protein</fullName>
    </submittedName>
</protein>
<dbReference type="InterPro" id="IPR014044">
    <property type="entry name" value="CAP_dom"/>
</dbReference>
<dbReference type="CDD" id="cd05379">
    <property type="entry name" value="CAP_bacterial"/>
    <property type="match status" value="1"/>
</dbReference>
<accession>A0A1H1XX57</accession>
<sequence>MRHHDPIRGHLAHAPLARIRRRLAASVLGGLALVGGATLVPAPALAADGGVASVGASYDAQVLDATNAVRTKHGLKPLKPATCPDRYATSWTRHLAAADTMVHQSLGPILRRCDLRTAGENLAWSGGSLSAQQVVKMWMASPGHRRNILNPRYRYLGTDAWRSTDTGRTYVGQVFGG</sequence>
<dbReference type="InterPro" id="IPR035940">
    <property type="entry name" value="CAP_sf"/>
</dbReference>
<keyword evidence="3" id="KW-1185">Reference proteome</keyword>
<name>A0A1H1XX57_9ACTN</name>
<dbReference type="PANTHER" id="PTHR31157">
    <property type="entry name" value="SCP DOMAIN-CONTAINING PROTEIN"/>
    <property type="match status" value="1"/>
</dbReference>
<dbReference type="Pfam" id="PF00188">
    <property type="entry name" value="CAP"/>
    <property type="match status" value="1"/>
</dbReference>
<evidence type="ECO:0000313" key="3">
    <source>
        <dbReference type="Proteomes" id="UP000198859"/>
    </source>
</evidence>
<dbReference type="SUPFAM" id="SSF55797">
    <property type="entry name" value="PR-1-like"/>
    <property type="match status" value="1"/>
</dbReference>
<dbReference type="Proteomes" id="UP000198859">
    <property type="component" value="Chromosome I"/>
</dbReference>
<dbReference type="AlphaFoldDB" id="A0A1H1XX57"/>
<dbReference type="OrthoDB" id="68195at2"/>
<dbReference type="RefSeq" id="WP_091732613.1">
    <property type="nucleotide sequence ID" value="NZ_LT629757.1"/>
</dbReference>
<dbReference type="Gene3D" id="3.40.33.10">
    <property type="entry name" value="CAP"/>
    <property type="match status" value="1"/>
</dbReference>
<organism evidence="2 3">
    <name type="scientific">Nocardioides scoriae</name>
    <dbReference type="NCBI Taxonomy" id="642780"/>
    <lineage>
        <taxon>Bacteria</taxon>
        <taxon>Bacillati</taxon>
        <taxon>Actinomycetota</taxon>
        <taxon>Actinomycetes</taxon>
        <taxon>Propionibacteriales</taxon>
        <taxon>Nocardioidaceae</taxon>
        <taxon>Nocardioides</taxon>
    </lineage>
</organism>
<evidence type="ECO:0000259" key="1">
    <source>
        <dbReference type="Pfam" id="PF00188"/>
    </source>
</evidence>
<proteinExistence type="predicted"/>
<dbReference type="PANTHER" id="PTHR31157:SF1">
    <property type="entry name" value="SCP DOMAIN-CONTAINING PROTEIN"/>
    <property type="match status" value="1"/>
</dbReference>
<gene>
    <name evidence="2" type="ORF">SAMN04488570_3633</name>
</gene>